<accession>A0AAP0MKY0</accession>
<dbReference type="GO" id="GO:0005874">
    <property type="term" value="C:microtubule"/>
    <property type="evidence" value="ECO:0007669"/>
    <property type="project" value="UniProtKB-KW"/>
</dbReference>
<dbReference type="SMART" id="SM00129">
    <property type="entry name" value="KISc"/>
    <property type="match status" value="1"/>
</dbReference>
<dbReference type="InterPro" id="IPR019821">
    <property type="entry name" value="Kinesin_motor_CS"/>
</dbReference>
<feature type="binding site" evidence="8">
    <location>
        <begin position="86"/>
        <end position="93"/>
    </location>
    <ligand>
        <name>ATP</name>
        <dbReference type="ChEBI" id="CHEBI:30616"/>
    </ligand>
</feature>
<feature type="coiled-coil region" evidence="10">
    <location>
        <begin position="411"/>
        <end position="445"/>
    </location>
</feature>
<dbReference type="CDD" id="cd01837">
    <property type="entry name" value="SGNH_plant_lipase_like"/>
    <property type="match status" value="1"/>
</dbReference>
<dbReference type="InterPro" id="IPR035669">
    <property type="entry name" value="SGNH_plant_lipase-like"/>
</dbReference>
<dbReference type="InterPro" id="IPR027640">
    <property type="entry name" value="Kinesin-like_fam"/>
</dbReference>
<dbReference type="FunFam" id="3.40.850.10:FF:000114">
    <property type="entry name" value="Kinesin-like protein"/>
    <property type="match status" value="1"/>
</dbReference>
<keyword evidence="2 9" id="KW-0493">Microtubule</keyword>
<keyword evidence="4 8" id="KW-0067">ATP-binding</keyword>
<dbReference type="Pfam" id="PF00225">
    <property type="entry name" value="Kinesin"/>
    <property type="match status" value="1"/>
</dbReference>
<dbReference type="PANTHER" id="PTHR47968:SF17">
    <property type="entry name" value="KINESIN-LIKE PROTEIN"/>
    <property type="match status" value="1"/>
</dbReference>
<dbReference type="GO" id="GO:0016788">
    <property type="term" value="F:hydrolase activity, acting on ester bonds"/>
    <property type="evidence" value="ECO:0007669"/>
    <property type="project" value="InterPro"/>
</dbReference>
<comment type="similarity">
    <text evidence="1">Belongs to the 'GDSL' lipolytic enzyme family.</text>
</comment>
<gene>
    <name evidence="12" type="ORF">WN944_007394</name>
</gene>
<evidence type="ECO:0000256" key="7">
    <source>
        <dbReference type="ARBA" id="ARBA00061495"/>
    </source>
</evidence>
<dbReference type="CDD" id="cd01369">
    <property type="entry name" value="KISc_KHC_KIF5"/>
    <property type="match status" value="1"/>
</dbReference>
<comment type="similarity">
    <text evidence="7">Belongs to the TRAFAC class myosin-kinesin ATPase superfamily. Kinesin family. KIN-1 subfamily.</text>
</comment>
<keyword evidence="6 8" id="KW-0505">Motor protein</keyword>
<feature type="domain" description="Kinesin motor" evidence="11">
    <location>
        <begin position="3"/>
        <end position="333"/>
    </location>
</feature>
<dbReference type="GO" id="GO:0005524">
    <property type="term" value="F:ATP binding"/>
    <property type="evidence" value="ECO:0007669"/>
    <property type="project" value="UniProtKB-UniRule"/>
</dbReference>
<dbReference type="SUPFAM" id="SSF52540">
    <property type="entry name" value="P-loop containing nucleoside triphosphate hydrolases"/>
    <property type="match status" value="1"/>
</dbReference>
<dbReference type="InterPro" id="IPR036514">
    <property type="entry name" value="SGNH_hydro_sf"/>
</dbReference>
<evidence type="ECO:0000256" key="1">
    <source>
        <dbReference type="ARBA" id="ARBA00008668"/>
    </source>
</evidence>
<keyword evidence="5 10" id="KW-0175">Coiled coil</keyword>
<dbReference type="PROSITE" id="PS50067">
    <property type="entry name" value="KINESIN_MOTOR_2"/>
    <property type="match status" value="1"/>
</dbReference>
<keyword evidence="3 8" id="KW-0547">Nucleotide-binding</keyword>
<keyword evidence="13" id="KW-1185">Reference proteome</keyword>
<dbReference type="AlphaFoldDB" id="A0AAP0MKY0"/>
<dbReference type="Proteomes" id="UP001428341">
    <property type="component" value="Unassembled WGS sequence"/>
</dbReference>
<dbReference type="EMBL" id="JBCGBO010000003">
    <property type="protein sequence ID" value="KAK9215389.1"/>
    <property type="molecule type" value="Genomic_DNA"/>
</dbReference>
<evidence type="ECO:0000256" key="6">
    <source>
        <dbReference type="ARBA" id="ARBA00023175"/>
    </source>
</evidence>
<dbReference type="InterPro" id="IPR036961">
    <property type="entry name" value="Kinesin_motor_dom_sf"/>
</dbReference>
<organism evidence="12 13">
    <name type="scientific">Citrus x changshan-huyou</name>
    <dbReference type="NCBI Taxonomy" id="2935761"/>
    <lineage>
        <taxon>Eukaryota</taxon>
        <taxon>Viridiplantae</taxon>
        <taxon>Streptophyta</taxon>
        <taxon>Embryophyta</taxon>
        <taxon>Tracheophyta</taxon>
        <taxon>Spermatophyta</taxon>
        <taxon>Magnoliopsida</taxon>
        <taxon>eudicotyledons</taxon>
        <taxon>Gunneridae</taxon>
        <taxon>Pentapetalae</taxon>
        <taxon>rosids</taxon>
        <taxon>malvids</taxon>
        <taxon>Sapindales</taxon>
        <taxon>Rutaceae</taxon>
        <taxon>Aurantioideae</taxon>
        <taxon>Citrus</taxon>
    </lineage>
</organism>
<comment type="caution">
    <text evidence="12">The sequence shown here is derived from an EMBL/GenBank/DDBJ whole genome shotgun (WGS) entry which is preliminary data.</text>
</comment>
<dbReference type="Gene3D" id="3.40.50.1110">
    <property type="entry name" value="SGNH hydrolase"/>
    <property type="match status" value="1"/>
</dbReference>
<dbReference type="GO" id="GO:0008017">
    <property type="term" value="F:microtubule binding"/>
    <property type="evidence" value="ECO:0007669"/>
    <property type="project" value="InterPro"/>
</dbReference>
<dbReference type="PRINTS" id="PR00380">
    <property type="entry name" value="KINESINHEAVY"/>
</dbReference>
<dbReference type="Gene3D" id="3.40.850.10">
    <property type="entry name" value="Kinesin motor domain"/>
    <property type="match status" value="1"/>
</dbReference>
<reference evidence="12 13" key="1">
    <citation type="submission" date="2024-05" db="EMBL/GenBank/DDBJ databases">
        <title>Haplotype-resolved chromosome-level genome assembly of Huyou (Citrus changshanensis).</title>
        <authorList>
            <person name="Miao C."/>
            <person name="Chen W."/>
            <person name="Wu Y."/>
            <person name="Wang L."/>
            <person name="Zhao S."/>
            <person name="Grierson D."/>
            <person name="Xu C."/>
            <person name="Chen K."/>
        </authorList>
    </citation>
    <scope>NUCLEOTIDE SEQUENCE [LARGE SCALE GENOMIC DNA]</scope>
    <source>
        <strain evidence="12">01-14</strain>
        <tissue evidence="12">Leaf</tissue>
    </source>
</reference>
<evidence type="ECO:0000313" key="13">
    <source>
        <dbReference type="Proteomes" id="UP001428341"/>
    </source>
</evidence>
<dbReference type="InterPro" id="IPR027417">
    <property type="entry name" value="P-loop_NTPase"/>
</dbReference>
<dbReference type="InterPro" id="IPR001087">
    <property type="entry name" value="GDSL"/>
</dbReference>
<proteinExistence type="inferred from homology"/>
<dbReference type="Pfam" id="PF00657">
    <property type="entry name" value="Lipase_GDSL"/>
    <property type="match status" value="1"/>
</dbReference>
<evidence type="ECO:0000256" key="10">
    <source>
        <dbReference type="SAM" id="Coils"/>
    </source>
</evidence>
<evidence type="ECO:0000256" key="2">
    <source>
        <dbReference type="ARBA" id="ARBA00022701"/>
    </source>
</evidence>
<sequence length="896" mass="98693">MSNITVCARFRPLSSKERSNHGDSVCIHGIDNESFIFKDDKEENFKFGFDRVFYEKSEQAEVFEFLALPIVRDAFNGMNGTVITYGQTGAGKTFSMEGPSILACDEQKKGLLQRTVDELFDCMKYSDASVKFTIKLSMVEIYMEKVRDLFDLSRDNIQIKESRVQGILLSGATEIYVFNSAEALQSLASGISNRAVGETQMNMASSRSHCIYIFTVQQELTKEKRVKAGKLLLVDLAGSEKAEKTGAEGKVLEEAKTINKSLSALGNVINALTCGSPGKAFHIPYRDSKLTRILQDALGGNSKTALLCCCSPSTSNSAESLSTLRFGTRAKHINASPHAHCSEESNAKKHGVYEATKDESMERILNKLRERLDVENVNLLEELFIMEGIILDPNSVEDLDLAFEDVTLQTITSLQHMVEDLVCAVEELKSENKALKTRIAAAGKIDAFHKEAGENGYANTGELSAGLGFTLDPVYGRTHFKASSGRFCDGRLIVDFLSKFTNISQLYESYKPSCSSMAAKICILQIFTLISLLLPVTYSIEFKFPAIFNFGDSNSDTGNLIAAGIESLDPPNGQTYFQKPSGRYSDGRLVIDFLMDAMKLPFLNAYLDSIGMPSFQKGCNFAAAGSTIHQATPTSVCPFSFDIQVNQFLHFKARVVDLLAKGKRLDKYIPAVDYFSKGLYTFDIGQNDLAGALYSKTIDQVLASIPKILEEFETGLRRLYDEGARNFWIHNTGPLGCLAQNVAKFGTDPSMLDELGCVSGHNQAAKLFNLQLHALCKKLQGDYTDSNVTYVDLYTIKYGLIANYSRYGFDQPIMACCGVGGAPLNYNSGISCGQTKVINGTSVTAKACSDSSEYVNWDGIHYTEAANQYVSTQILTGKYSDPPFADKMPFLLDLKF</sequence>
<dbReference type="PROSITE" id="PS00411">
    <property type="entry name" value="KINESIN_MOTOR_1"/>
    <property type="match status" value="1"/>
</dbReference>
<dbReference type="PANTHER" id="PTHR47968">
    <property type="entry name" value="CENTROMERE PROTEIN E"/>
    <property type="match status" value="1"/>
</dbReference>
<evidence type="ECO:0000256" key="9">
    <source>
        <dbReference type="RuleBase" id="RU000394"/>
    </source>
</evidence>
<dbReference type="GO" id="GO:0007018">
    <property type="term" value="P:microtubule-based movement"/>
    <property type="evidence" value="ECO:0007669"/>
    <property type="project" value="InterPro"/>
</dbReference>
<evidence type="ECO:0000313" key="12">
    <source>
        <dbReference type="EMBL" id="KAK9215389.1"/>
    </source>
</evidence>
<evidence type="ECO:0000259" key="11">
    <source>
        <dbReference type="PROSITE" id="PS50067"/>
    </source>
</evidence>
<evidence type="ECO:0000256" key="8">
    <source>
        <dbReference type="PROSITE-ProRule" id="PRU00283"/>
    </source>
</evidence>
<name>A0AAP0MKY0_9ROSI</name>
<evidence type="ECO:0000256" key="4">
    <source>
        <dbReference type="ARBA" id="ARBA00022840"/>
    </source>
</evidence>
<evidence type="ECO:0000256" key="3">
    <source>
        <dbReference type="ARBA" id="ARBA00022741"/>
    </source>
</evidence>
<dbReference type="GO" id="GO:0003777">
    <property type="term" value="F:microtubule motor activity"/>
    <property type="evidence" value="ECO:0007669"/>
    <property type="project" value="InterPro"/>
</dbReference>
<dbReference type="InterPro" id="IPR001752">
    <property type="entry name" value="Kinesin_motor_dom"/>
</dbReference>
<evidence type="ECO:0000256" key="5">
    <source>
        <dbReference type="ARBA" id="ARBA00023054"/>
    </source>
</evidence>
<protein>
    <recommendedName>
        <fullName evidence="9">Kinesin-like protein</fullName>
    </recommendedName>
</protein>